<dbReference type="EMBL" id="JAAXOT010000018">
    <property type="protein sequence ID" value="NKY59839.1"/>
    <property type="molecule type" value="Genomic_DNA"/>
</dbReference>
<comment type="caution">
    <text evidence="1">The sequence shown here is derived from an EMBL/GenBank/DDBJ whole genome shotgun (WGS) entry which is preliminary data.</text>
</comment>
<evidence type="ECO:0000313" key="2">
    <source>
        <dbReference type="Proteomes" id="UP000570678"/>
    </source>
</evidence>
<name>A0A846YS86_9NOCA</name>
<reference evidence="1 2" key="1">
    <citation type="submission" date="2020-04" db="EMBL/GenBank/DDBJ databases">
        <title>MicrobeNet Type strains.</title>
        <authorList>
            <person name="Nicholson A.C."/>
        </authorList>
    </citation>
    <scope>NUCLEOTIDE SEQUENCE [LARGE SCALE GENOMIC DNA]</scope>
    <source>
        <strain evidence="1 2">JCM 3332</strain>
    </source>
</reference>
<dbReference type="Proteomes" id="UP000570678">
    <property type="component" value="Unassembled WGS sequence"/>
</dbReference>
<protein>
    <submittedName>
        <fullName evidence="1">Uncharacterized protein</fullName>
    </submittedName>
</protein>
<keyword evidence="2" id="KW-1185">Reference proteome</keyword>
<proteinExistence type="predicted"/>
<gene>
    <name evidence="1" type="ORF">HGA15_27570</name>
</gene>
<dbReference type="AlphaFoldDB" id="A0A846YS86"/>
<sequence>MIAASDPLLSGGITGGGELLLRVQVVAPVELTQTVRKWRSTGGSVVSDGMVFASISASSSVLYADTDSGLRIDTGSFANKAAAQTFLSRSGLLG</sequence>
<evidence type="ECO:0000313" key="1">
    <source>
        <dbReference type="EMBL" id="NKY59839.1"/>
    </source>
</evidence>
<organism evidence="1 2">
    <name type="scientific">Nocardia flavorosea</name>
    <dbReference type="NCBI Taxonomy" id="53429"/>
    <lineage>
        <taxon>Bacteria</taxon>
        <taxon>Bacillati</taxon>
        <taxon>Actinomycetota</taxon>
        <taxon>Actinomycetes</taxon>
        <taxon>Mycobacteriales</taxon>
        <taxon>Nocardiaceae</taxon>
        <taxon>Nocardia</taxon>
    </lineage>
</organism>
<accession>A0A846YS86</accession>
<dbReference type="RefSeq" id="WP_157116654.1">
    <property type="nucleotide sequence ID" value="NZ_JAAXOT010000018.1"/>
</dbReference>